<feature type="region of interest" description="Disordered" evidence="1">
    <location>
        <begin position="1"/>
        <end position="48"/>
    </location>
</feature>
<accession>A0A511Z0T4</accession>
<keyword evidence="3" id="KW-1185">Reference proteome</keyword>
<dbReference type="Proteomes" id="UP000321484">
    <property type="component" value="Unassembled WGS sequence"/>
</dbReference>
<evidence type="ECO:0000256" key="1">
    <source>
        <dbReference type="SAM" id="MobiDB-lite"/>
    </source>
</evidence>
<name>A0A511Z0T4_9CELL</name>
<comment type="caution">
    <text evidence="2">The sequence shown here is derived from an EMBL/GenBank/DDBJ whole genome shotgun (WGS) entry which is preliminary data.</text>
</comment>
<feature type="compositionally biased region" description="Basic and acidic residues" evidence="1">
    <location>
        <begin position="1"/>
        <end position="10"/>
    </location>
</feature>
<sequence>MARTSKDKAARAAATEAPVGTTTSASTWSPVPDAATVPRTTVGARSGGLGIGSPIYEELVAELGDPAA</sequence>
<feature type="compositionally biased region" description="Polar residues" evidence="1">
    <location>
        <begin position="20"/>
        <end position="29"/>
    </location>
</feature>
<dbReference type="EMBL" id="BJYK01000009">
    <property type="protein sequence ID" value="GEN81032.1"/>
    <property type="molecule type" value="Genomic_DNA"/>
</dbReference>
<evidence type="ECO:0000313" key="2">
    <source>
        <dbReference type="EMBL" id="GEN81032.1"/>
    </source>
</evidence>
<gene>
    <name evidence="2" type="ORF">AFE02nite_27660</name>
</gene>
<dbReference type="AlphaFoldDB" id="A0A511Z0T4"/>
<reference evidence="2 3" key="1">
    <citation type="submission" date="2019-07" db="EMBL/GenBank/DDBJ databases">
        <title>Whole genome shotgun sequence of Actinotalea fermentans NBRC 105374.</title>
        <authorList>
            <person name="Hosoyama A."/>
            <person name="Uohara A."/>
            <person name="Ohji S."/>
            <person name="Ichikawa N."/>
        </authorList>
    </citation>
    <scope>NUCLEOTIDE SEQUENCE [LARGE SCALE GENOMIC DNA]</scope>
    <source>
        <strain evidence="2 3">NBRC 105374</strain>
    </source>
</reference>
<protein>
    <submittedName>
        <fullName evidence="2">Uncharacterized protein</fullName>
    </submittedName>
</protein>
<evidence type="ECO:0000313" key="3">
    <source>
        <dbReference type="Proteomes" id="UP000321484"/>
    </source>
</evidence>
<organism evidence="2 3">
    <name type="scientific">Actinotalea fermentans</name>
    <dbReference type="NCBI Taxonomy" id="43671"/>
    <lineage>
        <taxon>Bacteria</taxon>
        <taxon>Bacillati</taxon>
        <taxon>Actinomycetota</taxon>
        <taxon>Actinomycetes</taxon>
        <taxon>Micrococcales</taxon>
        <taxon>Cellulomonadaceae</taxon>
        <taxon>Actinotalea</taxon>
    </lineage>
</organism>
<proteinExistence type="predicted"/>
<dbReference type="RefSeq" id="WP_034245701.1">
    <property type="nucleotide sequence ID" value="NZ_BJYK01000009.1"/>
</dbReference>